<sequence length="547" mass="58155">MKSAVKRIISIAAASIVLLVLCALLGDAMTPDWRVAPLTDAADSAKTAGQRGKNSSSDRVAVESPDTAIAVRGLHTSQEGRYEVKETHLRIRLTASATVNALLREPVDAAGRRPACLFIHGAGTGKASEVYGDIASAMASAGIVTLVPDKRLDNYTTFQRDYIAMARDYVTSLAVLKGRGDVDSARVGLYAESEGTWIASAMTHDHPDLAFMILTSPPIVPGRRQMAMAASNYMTHIGAPKPMAQNVTKFIGMDFSMLGLRYADFPAERYLDALTMPLLVNYGTEDLSMPIEQGAATLREDAHRAGNDNVTVRYYPANHQMRVGARTSQPGLPLDGHYTHDLENWLNAVTAGASANDWSTPMIAGTQPHQRLAVPKATAPGLIRSLPMLLILLAMAPLCLLVGALGALVLGLTGRQRRKLGRCGSFGAGVTRLLVANAIAVVTSIAGLLAYLARTVSATLALRSDATALSAGWTALRALAVLSTVALAWLLVRLSENRLARPPEHLRSQDCAPVAAAGFGHRLVFASLALSAAFSLVSLAFWGLFSL</sequence>
<evidence type="ECO:0000256" key="1">
    <source>
        <dbReference type="SAM" id="Phobius"/>
    </source>
</evidence>
<keyword evidence="2" id="KW-0031">Aminopeptidase</keyword>
<dbReference type="SUPFAM" id="SSF53474">
    <property type="entry name" value="alpha/beta-Hydrolases"/>
    <property type="match status" value="1"/>
</dbReference>
<comment type="caution">
    <text evidence="2">The sequence shown here is derived from an EMBL/GenBank/DDBJ whole genome shotgun (WGS) entry which is preliminary data.</text>
</comment>
<feature type="transmembrane region" description="Helical" evidence="1">
    <location>
        <begin position="433"/>
        <end position="453"/>
    </location>
</feature>
<protein>
    <submittedName>
        <fullName evidence="2">Dipeptidylaminopeptidase/acylaminoacyl-peptidase</fullName>
    </submittedName>
</protein>
<feature type="transmembrane region" description="Helical" evidence="1">
    <location>
        <begin position="523"/>
        <end position="545"/>
    </location>
</feature>
<feature type="transmembrane region" description="Helical" evidence="1">
    <location>
        <begin position="473"/>
        <end position="492"/>
    </location>
</feature>
<name>A0A087E3U6_9BIFI</name>
<keyword evidence="3" id="KW-1185">Reference proteome</keyword>
<evidence type="ECO:0000313" key="3">
    <source>
        <dbReference type="Proteomes" id="UP000029055"/>
    </source>
</evidence>
<dbReference type="eggNOG" id="COG1073">
    <property type="taxonomic scope" value="Bacteria"/>
</dbReference>
<dbReference type="InterPro" id="IPR029058">
    <property type="entry name" value="AB_hydrolase_fold"/>
</dbReference>
<dbReference type="PANTHER" id="PTHR43265:SF1">
    <property type="entry name" value="ESTERASE ESTD"/>
    <property type="match status" value="1"/>
</dbReference>
<keyword evidence="1" id="KW-1133">Transmembrane helix</keyword>
<reference evidence="2 3" key="1">
    <citation type="submission" date="2014-03" db="EMBL/GenBank/DDBJ databases">
        <title>Genomics of Bifidobacteria.</title>
        <authorList>
            <person name="Ventura M."/>
            <person name="Milani C."/>
            <person name="Lugli G.A."/>
        </authorList>
    </citation>
    <scope>NUCLEOTIDE SEQUENCE [LARGE SCALE GENOMIC DNA]</scope>
    <source>
        <strain evidence="2 3">LMG 11597</strain>
    </source>
</reference>
<keyword evidence="2" id="KW-0378">Hydrolase</keyword>
<gene>
    <name evidence="2" type="ORF">BISU_1646</name>
</gene>
<dbReference type="Proteomes" id="UP000029055">
    <property type="component" value="Unassembled WGS sequence"/>
</dbReference>
<keyword evidence="1" id="KW-0472">Membrane</keyword>
<proteinExistence type="predicted"/>
<evidence type="ECO:0000313" key="2">
    <source>
        <dbReference type="EMBL" id="KFJ02447.1"/>
    </source>
</evidence>
<organism evidence="2 3">
    <name type="scientific">Bifidobacterium subtile</name>
    <dbReference type="NCBI Taxonomy" id="77635"/>
    <lineage>
        <taxon>Bacteria</taxon>
        <taxon>Bacillati</taxon>
        <taxon>Actinomycetota</taxon>
        <taxon>Actinomycetes</taxon>
        <taxon>Bifidobacteriales</taxon>
        <taxon>Bifidobacteriaceae</taxon>
        <taxon>Bifidobacterium</taxon>
    </lineage>
</organism>
<dbReference type="AlphaFoldDB" id="A0A087E3U6"/>
<keyword evidence="1" id="KW-0812">Transmembrane</keyword>
<dbReference type="STRING" id="77635.BISU_1646"/>
<feature type="transmembrane region" description="Helical" evidence="1">
    <location>
        <begin position="388"/>
        <end position="412"/>
    </location>
</feature>
<dbReference type="EMBL" id="JGZR01000008">
    <property type="protein sequence ID" value="KFJ02447.1"/>
    <property type="molecule type" value="Genomic_DNA"/>
</dbReference>
<dbReference type="GO" id="GO:0052689">
    <property type="term" value="F:carboxylic ester hydrolase activity"/>
    <property type="evidence" value="ECO:0007669"/>
    <property type="project" value="TreeGrafter"/>
</dbReference>
<dbReference type="PANTHER" id="PTHR43265">
    <property type="entry name" value="ESTERASE ESTD"/>
    <property type="match status" value="1"/>
</dbReference>
<dbReference type="Gene3D" id="3.40.50.1820">
    <property type="entry name" value="alpha/beta hydrolase"/>
    <property type="match status" value="1"/>
</dbReference>
<keyword evidence="2" id="KW-0645">Protease</keyword>
<dbReference type="GO" id="GO:0004177">
    <property type="term" value="F:aminopeptidase activity"/>
    <property type="evidence" value="ECO:0007669"/>
    <property type="project" value="UniProtKB-KW"/>
</dbReference>
<dbReference type="InterPro" id="IPR053145">
    <property type="entry name" value="AB_hydrolase_Est10"/>
</dbReference>
<accession>A0A087E3U6</accession>